<dbReference type="HOGENOM" id="CLU_1719883_0_0_0"/>
<accession>E8QWJ5</accession>
<evidence type="ECO:0000313" key="2">
    <source>
        <dbReference type="EMBL" id="ADV61887.1"/>
    </source>
</evidence>
<dbReference type="InParanoid" id="E8QWJ5"/>
<organism evidence="2 3">
    <name type="scientific">Isosphaera pallida (strain ATCC 43644 / DSM 9630 / IS1B)</name>
    <dbReference type="NCBI Taxonomy" id="575540"/>
    <lineage>
        <taxon>Bacteria</taxon>
        <taxon>Pseudomonadati</taxon>
        <taxon>Planctomycetota</taxon>
        <taxon>Planctomycetia</taxon>
        <taxon>Isosphaerales</taxon>
        <taxon>Isosphaeraceae</taxon>
        <taxon>Isosphaera</taxon>
    </lineage>
</organism>
<dbReference type="AlphaFoldDB" id="E8QWJ5"/>
<evidence type="ECO:0000256" key="1">
    <source>
        <dbReference type="SAM" id="MobiDB-lite"/>
    </source>
</evidence>
<proteinExistence type="predicted"/>
<dbReference type="KEGG" id="ipa:Isop_1301"/>
<keyword evidence="3" id="KW-1185">Reference proteome</keyword>
<feature type="compositionally biased region" description="Polar residues" evidence="1">
    <location>
        <begin position="84"/>
        <end position="94"/>
    </location>
</feature>
<name>E8QWJ5_ISOPI</name>
<protein>
    <submittedName>
        <fullName evidence="2">Uncharacterized protein</fullName>
    </submittedName>
</protein>
<dbReference type="Proteomes" id="UP000008631">
    <property type="component" value="Chromosome"/>
</dbReference>
<reference key="1">
    <citation type="submission" date="2010-11" db="EMBL/GenBank/DDBJ databases">
        <title>The complete sequence of chromosome of Isophaera pallida ATCC 43644.</title>
        <authorList>
            <consortium name="US DOE Joint Genome Institute (JGI-PGF)"/>
            <person name="Lucas S."/>
            <person name="Copeland A."/>
            <person name="Lapidus A."/>
            <person name="Bruce D."/>
            <person name="Goodwin L."/>
            <person name="Pitluck S."/>
            <person name="Kyrpides N."/>
            <person name="Mavromatis K."/>
            <person name="Pagani I."/>
            <person name="Ivanova N."/>
            <person name="Saunders E."/>
            <person name="Brettin T."/>
            <person name="Detter J.C."/>
            <person name="Han C."/>
            <person name="Tapia R."/>
            <person name="Land M."/>
            <person name="Hauser L."/>
            <person name="Markowitz V."/>
            <person name="Cheng J.-F."/>
            <person name="Hugenholtz P."/>
            <person name="Woyke T."/>
            <person name="Wu D."/>
            <person name="Eisen J.A."/>
        </authorList>
    </citation>
    <scope>NUCLEOTIDE SEQUENCE</scope>
    <source>
        <strain>ATCC 43644</strain>
    </source>
</reference>
<feature type="region of interest" description="Disordered" evidence="1">
    <location>
        <begin position="75"/>
        <end position="94"/>
    </location>
</feature>
<gene>
    <name evidence="2" type="ordered locus">Isop_1301</name>
</gene>
<dbReference type="EMBL" id="CP002353">
    <property type="protein sequence ID" value="ADV61887.1"/>
    <property type="molecule type" value="Genomic_DNA"/>
</dbReference>
<evidence type="ECO:0000313" key="3">
    <source>
        <dbReference type="Proteomes" id="UP000008631"/>
    </source>
</evidence>
<reference evidence="2 3" key="2">
    <citation type="journal article" date="2011" name="Stand. Genomic Sci.">
        <title>Complete genome sequence of Isosphaera pallida type strain (IS1B).</title>
        <authorList>
            <consortium name="US DOE Joint Genome Institute (JGI-PGF)"/>
            <person name="Goker M."/>
            <person name="Cleland D."/>
            <person name="Saunders E."/>
            <person name="Lapidus A."/>
            <person name="Nolan M."/>
            <person name="Lucas S."/>
            <person name="Hammon N."/>
            <person name="Deshpande S."/>
            <person name="Cheng J.F."/>
            <person name="Tapia R."/>
            <person name="Han C."/>
            <person name="Goodwin L."/>
            <person name="Pitluck S."/>
            <person name="Liolios K."/>
            <person name="Pagani I."/>
            <person name="Ivanova N."/>
            <person name="Mavromatis K."/>
            <person name="Pati A."/>
            <person name="Chen A."/>
            <person name="Palaniappan K."/>
            <person name="Land M."/>
            <person name="Hauser L."/>
            <person name="Chang Y.J."/>
            <person name="Jeffries C.D."/>
            <person name="Detter J.C."/>
            <person name="Beck B."/>
            <person name="Woyke T."/>
            <person name="Bristow J."/>
            <person name="Eisen J.A."/>
            <person name="Markowitz V."/>
            <person name="Hugenholtz P."/>
            <person name="Kyrpides N.C."/>
            <person name="Klenk H.P."/>
        </authorList>
    </citation>
    <scope>NUCLEOTIDE SEQUENCE [LARGE SCALE GENOMIC DNA]</scope>
    <source>
        <strain evidence="3">ATCC 43644 / DSM 9630 / IS1B</strain>
    </source>
</reference>
<sequence length="152" mass="16294">MSRHDGDDEREFTVAIVYHSGLLHPDNGDRVGPDPHAGCGRCFVVSYEISRPQTKRPPFHTLQAGKTVLGTLVPRDSTLHRSSESGSSPNVQTVNRSSAHLASLNALANAAGAKTILSFSSFSAWSTLPLQLKQQKQTSTPSTSVLVSSLRA</sequence>